<sequence length="502" mass="55914">MAAGPCHRACPGLPAVTHRCAAANVRHLISHTQPSLSLPSSDEPVSLPTIVTPPFTTTPNIPPNEHFHWKGALLQAFSFEMLSNATRIMTADQSDRHLLLNKPFWSDYWASLGQFNMRRWNDGDSFPVNYIGHPMEGAIAGYIEIQNDPRGRNLRLSRDKDYWHSRERAFFFSLAYSTQWEIGPFGETAIFNQGGFTYPIRCNKHVPASVPGSCLSTNATYTNNTGWVDFIITPIVGTLWVLGEDAIDRYISDPLVDRHPNNFGLKLARASLNPPRSLANILRGHYPWWQDYEHPGQYQSTMITHFDRWMDEEPRGSIEIFPHYTTLSLLTNRTGCLGCRTATSGIGIEADFLVRRYFDIVVDVDTQPHASPLSSPNVGGSLFSGTLGLRSGYSGQHFALKATLAPGFASYSHATGYGDTVSPNPPTSRNYNFAAAATLAGDLRFSQHYALRATLTQTVIRYRSPVRDPPGIGTPPNLSFLSHDNYVNTTNWGFEVGPVFRF</sequence>
<comment type="caution">
    <text evidence="1">The sequence shown here is derived from an EMBL/GenBank/DDBJ whole genome shotgun (WGS) entry which is preliminary data.</text>
</comment>
<reference evidence="1 2" key="1">
    <citation type="submission" date="2020-08" db="EMBL/GenBank/DDBJ databases">
        <title>Genomic Encyclopedia of Type Strains, Phase IV (KMG-V): Genome sequencing to study the core and pangenomes of soil and plant-associated prokaryotes.</title>
        <authorList>
            <person name="Whitman W."/>
        </authorList>
    </citation>
    <scope>NUCLEOTIDE SEQUENCE [LARGE SCALE GENOMIC DNA]</scope>
    <source>
        <strain evidence="1 2">X5P2</strain>
    </source>
</reference>
<keyword evidence="2" id="KW-1185">Reference proteome</keyword>
<dbReference type="EMBL" id="JACHEB010000003">
    <property type="protein sequence ID" value="MBB5328083.1"/>
    <property type="molecule type" value="Genomic_DNA"/>
</dbReference>
<gene>
    <name evidence="1" type="ORF">HDF14_001689</name>
</gene>
<evidence type="ECO:0000313" key="2">
    <source>
        <dbReference type="Proteomes" id="UP000535182"/>
    </source>
</evidence>
<organism evidence="1 2">
    <name type="scientific">Tunturiibacter gelidiferens</name>
    <dbReference type="NCBI Taxonomy" id="3069689"/>
    <lineage>
        <taxon>Bacteria</taxon>
        <taxon>Pseudomonadati</taxon>
        <taxon>Acidobacteriota</taxon>
        <taxon>Terriglobia</taxon>
        <taxon>Terriglobales</taxon>
        <taxon>Acidobacteriaceae</taxon>
        <taxon>Tunturiibacter</taxon>
    </lineage>
</organism>
<dbReference type="Proteomes" id="UP000535182">
    <property type="component" value="Unassembled WGS sequence"/>
</dbReference>
<dbReference type="AlphaFoldDB" id="A0A9X0QD00"/>
<protein>
    <submittedName>
        <fullName evidence="1">Uncharacterized protein</fullName>
    </submittedName>
</protein>
<proteinExistence type="predicted"/>
<name>A0A9X0QD00_9BACT</name>
<evidence type="ECO:0000313" key="1">
    <source>
        <dbReference type="EMBL" id="MBB5328083.1"/>
    </source>
</evidence>
<accession>A0A9X0QD00</accession>
<dbReference type="RefSeq" id="WP_183975248.1">
    <property type="nucleotide sequence ID" value="NZ_JACHEB010000003.1"/>
</dbReference>